<keyword evidence="7" id="KW-1185">Reference proteome</keyword>
<accession>A0ABQ7KNQ9</accession>
<evidence type="ECO:0000256" key="1">
    <source>
        <dbReference type="SAM" id="MobiDB-lite"/>
    </source>
</evidence>
<keyword evidence="2" id="KW-1133">Transmembrane helix</keyword>
<dbReference type="Pfam" id="PF03372">
    <property type="entry name" value="Exo_endo_phos"/>
    <property type="match status" value="1"/>
</dbReference>
<evidence type="ECO:0008006" key="8">
    <source>
        <dbReference type="Google" id="ProtNLM"/>
    </source>
</evidence>
<feature type="region of interest" description="Disordered" evidence="1">
    <location>
        <begin position="138"/>
        <end position="177"/>
    </location>
</feature>
<comment type="caution">
    <text evidence="6">The sequence shown here is derived from an EMBL/GenBank/DDBJ whole genome shotgun (WGS) entry which is preliminary data.</text>
</comment>
<dbReference type="InterPro" id="IPR005135">
    <property type="entry name" value="Endo/exonuclease/phosphatase"/>
</dbReference>
<feature type="compositionally biased region" description="Polar residues" evidence="1">
    <location>
        <begin position="561"/>
        <end position="572"/>
    </location>
</feature>
<proteinExistence type="predicted"/>
<feature type="domain" description="Reverse transcriptase zinc-binding" evidence="4">
    <location>
        <begin position="839"/>
        <end position="923"/>
    </location>
</feature>
<feature type="compositionally biased region" description="Polar residues" evidence="1">
    <location>
        <begin position="387"/>
        <end position="407"/>
    </location>
</feature>
<feature type="compositionally biased region" description="Basic residues" evidence="1">
    <location>
        <begin position="143"/>
        <end position="152"/>
    </location>
</feature>
<feature type="transmembrane region" description="Helical" evidence="2">
    <location>
        <begin position="12"/>
        <end position="38"/>
    </location>
</feature>
<keyword evidence="2" id="KW-0812">Transmembrane</keyword>
<feature type="region of interest" description="Disordered" evidence="1">
    <location>
        <begin position="479"/>
        <end position="509"/>
    </location>
</feature>
<dbReference type="PANTHER" id="PTHR31286:SF90">
    <property type="entry name" value="DUF4283 DOMAIN-CONTAINING PROTEIN"/>
    <property type="match status" value="1"/>
</dbReference>
<name>A0ABQ7KNQ9_BRACM</name>
<dbReference type="Pfam" id="PF13966">
    <property type="entry name" value="zf-RVT"/>
    <property type="match status" value="1"/>
</dbReference>
<feature type="compositionally biased region" description="Basic residues" evidence="1">
    <location>
        <begin position="490"/>
        <end position="500"/>
    </location>
</feature>
<keyword evidence="2" id="KW-0472">Membrane</keyword>
<dbReference type="InterPro" id="IPR036691">
    <property type="entry name" value="Endo/exonu/phosph_ase_sf"/>
</dbReference>
<evidence type="ECO:0000259" key="3">
    <source>
        <dbReference type="Pfam" id="PF03372"/>
    </source>
</evidence>
<dbReference type="EMBL" id="JADBGQ010000010">
    <property type="protein sequence ID" value="KAG5375872.1"/>
    <property type="molecule type" value="Genomic_DNA"/>
</dbReference>
<dbReference type="Pfam" id="PF14111">
    <property type="entry name" value="DUF4283"/>
    <property type="match status" value="1"/>
</dbReference>
<dbReference type="InterPro" id="IPR026960">
    <property type="entry name" value="RVT-Znf"/>
</dbReference>
<evidence type="ECO:0000256" key="2">
    <source>
        <dbReference type="SAM" id="Phobius"/>
    </source>
</evidence>
<dbReference type="SUPFAM" id="SSF56219">
    <property type="entry name" value="DNase I-like"/>
    <property type="match status" value="1"/>
</dbReference>
<feature type="region of interest" description="Disordered" evidence="1">
    <location>
        <begin position="356"/>
        <end position="455"/>
    </location>
</feature>
<dbReference type="Gene3D" id="3.60.10.10">
    <property type="entry name" value="Endonuclease/exonuclease/phosphatase"/>
    <property type="match status" value="1"/>
</dbReference>
<feature type="region of interest" description="Disordered" evidence="1">
    <location>
        <begin position="543"/>
        <end position="585"/>
    </location>
</feature>
<reference evidence="6 7" key="1">
    <citation type="submission" date="2021-03" db="EMBL/GenBank/DDBJ databases">
        <authorList>
            <person name="King G.J."/>
            <person name="Bancroft I."/>
            <person name="Baten A."/>
            <person name="Bloomfield J."/>
            <person name="Borpatragohain P."/>
            <person name="He Z."/>
            <person name="Irish N."/>
            <person name="Irwin J."/>
            <person name="Liu K."/>
            <person name="Mauleon R.P."/>
            <person name="Moore J."/>
            <person name="Morris R."/>
            <person name="Ostergaard L."/>
            <person name="Wang B."/>
            <person name="Wells R."/>
        </authorList>
    </citation>
    <scope>NUCLEOTIDE SEQUENCE [LARGE SCALE GENOMIC DNA]</scope>
    <source>
        <strain evidence="6">R-o-18</strain>
        <tissue evidence="6">Leaf</tissue>
    </source>
</reference>
<gene>
    <name evidence="6" type="primary">A10p008130.1_BraROA</name>
    <name evidence="6" type="ORF">IGI04_040468</name>
</gene>
<evidence type="ECO:0000259" key="4">
    <source>
        <dbReference type="Pfam" id="PF13966"/>
    </source>
</evidence>
<feature type="domain" description="Endonuclease/exonuclease/phosphatase" evidence="3">
    <location>
        <begin position="583"/>
        <end position="750"/>
    </location>
</feature>
<feature type="domain" description="DUF4283" evidence="5">
    <location>
        <begin position="210"/>
        <end position="294"/>
    </location>
</feature>
<feature type="compositionally biased region" description="Polar residues" evidence="1">
    <location>
        <begin position="428"/>
        <end position="450"/>
    </location>
</feature>
<organism evidence="6 7">
    <name type="scientific">Brassica rapa subsp. trilocularis</name>
    <dbReference type="NCBI Taxonomy" id="1813537"/>
    <lineage>
        <taxon>Eukaryota</taxon>
        <taxon>Viridiplantae</taxon>
        <taxon>Streptophyta</taxon>
        <taxon>Embryophyta</taxon>
        <taxon>Tracheophyta</taxon>
        <taxon>Spermatophyta</taxon>
        <taxon>Magnoliopsida</taxon>
        <taxon>eudicotyledons</taxon>
        <taxon>Gunneridae</taxon>
        <taxon>Pentapetalae</taxon>
        <taxon>rosids</taxon>
        <taxon>malvids</taxon>
        <taxon>Brassicales</taxon>
        <taxon>Brassicaceae</taxon>
        <taxon>Brassiceae</taxon>
        <taxon>Brassica</taxon>
    </lineage>
</organism>
<dbReference type="Proteomes" id="UP000823674">
    <property type="component" value="Chromosome A10"/>
</dbReference>
<dbReference type="InterPro" id="IPR025558">
    <property type="entry name" value="DUF4283"/>
</dbReference>
<protein>
    <recommendedName>
        <fullName evidence="8">DUF4283 domain-containing protein</fullName>
    </recommendedName>
</protein>
<dbReference type="InterPro" id="IPR040256">
    <property type="entry name" value="At4g02000-like"/>
</dbReference>
<sequence>MPRQLDNPHQQLWLHLLFTTFVIPRFAFLAVCHMISLLQALSFPLRLPLSHKLKKPQHQQSISDFPFLPLPADAAFQILNNPQMDTSYRPSLVEGNGSNTQVLPVSGSDIFLLHGAVMSLLWLRIPLVQYDGDSKDATTTKSLVRRNSHSPPRKSSSADAPPRPPPSSSSYAGKAKMGTDRSLERLAPLPFNDKGVPQVKIPDVVFNRGAEAHKDIVLGVFTGKTPSYSQIQSVLTHIWGKGSKLVIHLRPASNSMLVKIPNDFIRQKVVEQEIWHISSSMFFVAQWSANFAINPPTMDSIPLWAHVRGVPFDLYMKEGLSLVAGLIGQPVEADEFTIRMVSLEVAHLKVRADCTKPLPPVNRCPNAKWAPASKVPPPYSDPDTGSGLPNLNQESSSNSNPTMATPSKSRRKAKSKLNPAAVLDPSALSKTAPGSVSTSFQAAPTDSPANSAPAGPLQMVMLNQDSQAAIIPYASGVGPSEGKPFINSASKKRKGSHLSKRSSPDPIGGDSIPSLFTELSLVNPFAILETRNLGRHNASTFSFNSKEPDGDMGISIPDSDSFANSHESSTPAKGSPPPGEENFQNFNDEDGRIIIFWTSPAAVTVMHKTRQSCSVTYPGIPTFIMTAVYTDNTVEERKILWNTLLEEKDNVSFHNSPWILGGDFNEIIHPAEHSSPSFNSSSPQMIEFKACLDELEVRELRYHGPPFTWINSKPDDPIAKKLDRVLINEEWLLTFPHSLAHFIPPVISDHTSSIINLEVEPPVAGTKPFKFFNFLTSHPDFLATILEGWENGESWTLAPARSPEMEQVQIYLSIITLLEDPDYPEWIQNNASSANTNKFISAQIYDSIRESRPQVPWHRIVWLKKGIPKFKTLTWMFVQDRCPTRNRLLSWGLQTDPLCLLCNLHPECRNHIYFQCSFSMGVWRNLSSKLGLIVSSDEWDDILQALIGLTGNKHLRYLTILAWQSAIHEVWRERNNRLHRSSFKSIDVIISTISSIIKNCISAMRQTQPLESSACMKLWFSLP</sequence>
<evidence type="ECO:0000313" key="7">
    <source>
        <dbReference type="Proteomes" id="UP000823674"/>
    </source>
</evidence>
<evidence type="ECO:0000313" key="6">
    <source>
        <dbReference type="EMBL" id="KAG5375872.1"/>
    </source>
</evidence>
<evidence type="ECO:0000259" key="5">
    <source>
        <dbReference type="Pfam" id="PF14111"/>
    </source>
</evidence>
<dbReference type="PANTHER" id="PTHR31286">
    <property type="entry name" value="GLYCINE-RICH CELL WALL STRUCTURAL PROTEIN 1.8-LIKE"/>
    <property type="match status" value="1"/>
</dbReference>